<reference evidence="1 2" key="1">
    <citation type="submission" date="2016-10" db="EMBL/GenBank/DDBJ databases">
        <authorList>
            <person name="de Groot N.N."/>
        </authorList>
    </citation>
    <scope>NUCLEOTIDE SEQUENCE [LARGE SCALE GENOMIC DNA]</scope>
    <source>
        <strain evidence="1 2">Nv1</strain>
    </source>
</reference>
<keyword evidence="2" id="KW-1185">Reference proteome</keyword>
<proteinExistence type="predicted"/>
<name>A0A1H7QPJ4_9PROT</name>
<accession>A0A1H7QPJ4</accession>
<gene>
    <name evidence="1" type="ORF">SAMN05216387_1135</name>
</gene>
<sequence>MKTNKSGRDDVEAIATQLRGRRTVCVGENGGEQAVLAWFI</sequence>
<dbReference type="Proteomes" id="UP000198620">
    <property type="component" value="Unassembled WGS sequence"/>
</dbReference>
<dbReference type="EMBL" id="FOBH01000013">
    <property type="protein sequence ID" value="SEL49829.1"/>
    <property type="molecule type" value="Genomic_DNA"/>
</dbReference>
<organism evidence="1 2">
    <name type="scientific">Nitrosovibrio tenuis</name>
    <dbReference type="NCBI Taxonomy" id="1233"/>
    <lineage>
        <taxon>Bacteria</taxon>
        <taxon>Pseudomonadati</taxon>
        <taxon>Pseudomonadota</taxon>
        <taxon>Betaproteobacteria</taxon>
        <taxon>Nitrosomonadales</taxon>
        <taxon>Nitrosomonadaceae</taxon>
        <taxon>Nitrosovibrio</taxon>
    </lineage>
</organism>
<evidence type="ECO:0000313" key="1">
    <source>
        <dbReference type="EMBL" id="SEL49829.1"/>
    </source>
</evidence>
<protein>
    <submittedName>
        <fullName evidence="1">Uncharacterized protein</fullName>
    </submittedName>
</protein>
<dbReference type="AlphaFoldDB" id="A0A1H7QPJ4"/>
<evidence type="ECO:0000313" key="2">
    <source>
        <dbReference type="Proteomes" id="UP000198620"/>
    </source>
</evidence>
<dbReference type="RefSeq" id="WP_281245910.1">
    <property type="nucleotide sequence ID" value="NZ_FOBH01000013.1"/>
</dbReference>